<keyword evidence="4" id="KW-1185">Reference proteome</keyword>
<dbReference type="RefSeq" id="WP_200608502.1">
    <property type="nucleotide sequence ID" value="NZ_JAEHHL010000002.1"/>
</dbReference>
<protein>
    <submittedName>
        <fullName evidence="3">Ldh family oxidoreductase</fullName>
    </submittedName>
</protein>
<dbReference type="InterPro" id="IPR036111">
    <property type="entry name" value="Mal/L-sulfo/L-lacto_DH-like_sf"/>
</dbReference>
<evidence type="ECO:0000256" key="2">
    <source>
        <dbReference type="ARBA" id="ARBA00023002"/>
    </source>
</evidence>
<dbReference type="GO" id="GO:0016491">
    <property type="term" value="F:oxidoreductase activity"/>
    <property type="evidence" value="ECO:0007669"/>
    <property type="project" value="UniProtKB-KW"/>
</dbReference>
<evidence type="ECO:0000256" key="1">
    <source>
        <dbReference type="ARBA" id="ARBA00006056"/>
    </source>
</evidence>
<dbReference type="PANTHER" id="PTHR11091:SF0">
    <property type="entry name" value="MALATE DEHYDROGENASE"/>
    <property type="match status" value="1"/>
</dbReference>
<dbReference type="Gene3D" id="1.10.1530.10">
    <property type="match status" value="1"/>
</dbReference>
<evidence type="ECO:0000313" key="4">
    <source>
        <dbReference type="Proteomes" id="UP000655420"/>
    </source>
</evidence>
<comment type="similarity">
    <text evidence="1">Belongs to the LDH2/MDH2 oxidoreductase family.</text>
</comment>
<sequence length="338" mass="34749">MSGDRETITLAEARELALAALTRHGCDKANAEAVASVMLAAEADRAESHGLFRLPGYVASLKSGKVDGRAKPAVSRPAPGIVRVDGKLGFAPLAIEMGRAPLVEAARSQGVAALALVRIHHFAALWPEVEALAAHGLAALACTCATPMVAPAGGTKPFFGTNPLAFAFPRHDAPPVVFDQASAAMARGDVTIHAREGKPVPPGTGVGPDGQPTTDPAEVLKGAQLPFGGYKGSNIALMIELLAGALIGEVFSPESGRSGPADGGPPVGGELIIALDPERFGAGTWGERVESFLAEMLEQPGVRLPGARRHLNRAETGETGVYVPRALLAEIRDLAGVG</sequence>
<dbReference type="Proteomes" id="UP000655420">
    <property type="component" value="Unassembled WGS sequence"/>
</dbReference>
<comment type="caution">
    <text evidence="3">The sequence shown here is derived from an EMBL/GenBank/DDBJ whole genome shotgun (WGS) entry which is preliminary data.</text>
</comment>
<dbReference type="AlphaFoldDB" id="A0A8J7SBA8"/>
<keyword evidence="2" id="KW-0560">Oxidoreductase</keyword>
<dbReference type="InterPro" id="IPR003767">
    <property type="entry name" value="Malate/L-lactate_DH-like"/>
</dbReference>
<gene>
    <name evidence="3" type="ORF">H0I76_06525</name>
</gene>
<name>A0A8J7SBA8_9RHOB</name>
<dbReference type="Gene3D" id="3.30.1370.60">
    <property type="entry name" value="Hypothetical oxidoreductase yiak, domain 2"/>
    <property type="match status" value="1"/>
</dbReference>
<proteinExistence type="inferred from homology"/>
<dbReference type="InterPro" id="IPR043143">
    <property type="entry name" value="Mal/L-sulf/L-lact_DH-like_NADP"/>
</dbReference>
<dbReference type="Pfam" id="PF02615">
    <property type="entry name" value="Ldh_2"/>
    <property type="match status" value="1"/>
</dbReference>
<organism evidence="3 4">
    <name type="scientific">Thermohalobaculum xanthum</name>
    <dbReference type="NCBI Taxonomy" id="2753746"/>
    <lineage>
        <taxon>Bacteria</taxon>
        <taxon>Pseudomonadati</taxon>
        <taxon>Pseudomonadota</taxon>
        <taxon>Alphaproteobacteria</taxon>
        <taxon>Rhodobacterales</taxon>
        <taxon>Paracoccaceae</taxon>
        <taxon>Thermohalobaculum</taxon>
    </lineage>
</organism>
<dbReference type="EMBL" id="JAEHHL010000002">
    <property type="protein sequence ID" value="MBK0398837.1"/>
    <property type="molecule type" value="Genomic_DNA"/>
</dbReference>
<accession>A0A8J7SBA8</accession>
<dbReference type="PANTHER" id="PTHR11091">
    <property type="entry name" value="OXIDOREDUCTASE-RELATED"/>
    <property type="match status" value="1"/>
</dbReference>
<reference evidence="3" key="1">
    <citation type="submission" date="2020-12" db="EMBL/GenBank/DDBJ databases">
        <title>Bacterial taxonomy.</title>
        <authorList>
            <person name="Pan X."/>
        </authorList>
    </citation>
    <scope>NUCLEOTIDE SEQUENCE</scope>
    <source>
        <strain evidence="3">M0105</strain>
    </source>
</reference>
<dbReference type="InterPro" id="IPR043144">
    <property type="entry name" value="Mal/L-sulf/L-lact_DH-like_ah"/>
</dbReference>
<evidence type="ECO:0000313" key="3">
    <source>
        <dbReference type="EMBL" id="MBK0398837.1"/>
    </source>
</evidence>
<dbReference type="SUPFAM" id="SSF89733">
    <property type="entry name" value="L-sulfolactate dehydrogenase-like"/>
    <property type="match status" value="1"/>
</dbReference>